<organism evidence="1 2">
    <name type="scientific">Pocillopora meandrina</name>
    <dbReference type="NCBI Taxonomy" id="46732"/>
    <lineage>
        <taxon>Eukaryota</taxon>
        <taxon>Metazoa</taxon>
        <taxon>Cnidaria</taxon>
        <taxon>Anthozoa</taxon>
        <taxon>Hexacorallia</taxon>
        <taxon>Scleractinia</taxon>
        <taxon>Astrocoeniina</taxon>
        <taxon>Pocilloporidae</taxon>
        <taxon>Pocillopora</taxon>
    </lineage>
</organism>
<dbReference type="Proteomes" id="UP001159428">
    <property type="component" value="Unassembled WGS sequence"/>
</dbReference>
<dbReference type="EMBL" id="CALNXJ010000027">
    <property type="protein sequence ID" value="CAH3133433.1"/>
    <property type="molecule type" value="Genomic_DNA"/>
</dbReference>
<evidence type="ECO:0000313" key="2">
    <source>
        <dbReference type="Proteomes" id="UP001159428"/>
    </source>
</evidence>
<proteinExistence type="predicted"/>
<comment type="caution">
    <text evidence="1">The sequence shown here is derived from an EMBL/GenBank/DDBJ whole genome shotgun (WGS) entry which is preliminary data.</text>
</comment>
<name>A0AAU9X144_9CNID</name>
<sequence length="325" mass="37836">MTRSSVENSLMKIMAYASRPLPDFNKYEALEMLESLQLTAQDTKHDRQNFYRLVYQTVRGKLDVPRDQFRSLVLRLLGDKDHEKIFDCVAKVEKHYRSRDRVGTAAEIISWAWEYDKNFDNAITHGQFGVNAIQWVDSMGNSIAVSGEMTARELMQKVTRVEQGEIIRDVNELSFRDPSNFRAGELHAHYSFWEKVAERCPKMAAQTDVLDWIKNKVSIFPYFQHFRGSFKGEQYDSDRPPHRLFRNNMSCKPFVRFVQETLINRLGTGAISLVGRVGKVTPPHIVLPLTVEPSKPRLCHDARYLNLWMKDNPFSLDTRNDLPRY</sequence>
<protein>
    <submittedName>
        <fullName evidence="1">Uncharacterized protein</fullName>
    </submittedName>
</protein>
<dbReference type="AlphaFoldDB" id="A0AAU9X144"/>
<accession>A0AAU9X144</accession>
<keyword evidence="2" id="KW-1185">Reference proteome</keyword>
<gene>
    <name evidence="1" type="ORF">PMEA_00015070</name>
</gene>
<reference evidence="1 2" key="1">
    <citation type="submission" date="2022-05" db="EMBL/GenBank/DDBJ databases">
        <authorList>
            <consortium name="Genoscope - CEA"/>
            <person name="William W."/>
        </authorList>
    </citation>
    <scope>NUCLEOTIDE SEQUENCE [LARGE SCALE GENOMIC DNA]</scope>
</reference>
<evidence type="ECO:0000313" key="1">
    <source>
        <dbReference type="EMBL" id="CAH3133433.1"/>
    </source>
</evidence>